<reference evidence="2" key="1">
    <citation type="journal article" date="2015" name="Nature">
        <title>Complex archaea that bridge the gap between prokaryotes and eukaryotes.</title>
        <authorList>
            <person name="Spang A."/>
            <person name="Saw J.H."/>
            <person name="Jorgensen S.L."/>
            <person name="Zaremba-Niedzwiedzka K."/>
            <person name="Martijn J."/>
            <person name="Lind A.E."/>
            <person name="van Eijk R."/>
            <person name="Schleper C."/>
            <person name="Guy L."/>
            <person name="Ettema T.J."/>
        </authorList>
    </citation>
    <scope>NUCLEOTIDE SEQUENCE</scope>
</reference>
<comment type="caution">
    <text evidence="2">The sequence shown here is derived from an EMBL/GenBank/DDBJ whole genome shotgun (WGS) entry which is preliminary data.</text>
</comment>
<name>A0A0F9ED85_9ZZZZ</name>
<dbReference type="InterPro" id="IPR016187">
    <property type="entry name" value="CTDL_fold"/>
</dbReference>
<feature type="domain" description="Sulfatase-modifying factor enzyme-like" evidence="1">
    <location>
        <begin position="9"/>
        <end position="117"/>
    </location>
</feature>
<sequence>MKRKALVAELKAFYIMETEASLRQFRQLLGDTATESVFQRLVENDRRGWEDDSPIRGVTVFEAAHFCSELKKLDAADPRSSSGLEDRRFRLPSHREWQYACRAITDADRAMEKPHFNVWPKLATIEQSVLADCTDNWKKLGKTEPFTGSQEQVFTILKGIEHADTAIKILDAFLQKGLGTTRSYRNPELCPQPVGGGRPNAWNIFDMHGNVFEWTIAVKDGSEFEEITAKLESNDHASVLADNSPLFFLAGGGYNHSLARKPADWVKLTTWGGERLASDNTPAPYSPQEIEEDNVAQDFSPGFRVVLERVLASHWLLVIRKTALLNDNDQVAFNEIRQQLDQHRKQIAELAPPTKLDETAALVDYYEGLALQKEGQITDGVEIIQKQAEALAQVDPYFSYLKELMDDDLE</sequence>
<dbReference type="EMBL" id="LAZR01037523">
    <property type="protein sequence ID" value="KKL21983.1"/>
    <property type="molecule type" value="Genomic_DNA"/>
</dbReference>
<dbReference type="AlphaFoldDB" id="A0A0F9ED85"/>
<dbReference type="InterPro" id="IPR042095">
    <property type="entry name" value="SUMF_sf"/>
</dbReference>
<proteinExistence type="predicted"/>
<gene>
    <name evidence="2" type="ORF">LCGC14_2439990</name>
</gene>
<dbReference type="Gene3D" id="3.90.1580.10">
    <property type="entry name" value="paralog of FGE (formylglycine-generating enzyme)"/>
    <property type="match status" value="1"/>
</dbReference>
<dbReference type="Pfam" id="PF03781">
    <property type="entry name" value="FGE-sulfatase"/>
    <property type="match status" value="2"/>
</dbReference>
<protein>
    <recommendedName>
        <fullName evidence="1">Sulfatase-modifying factor enzyme-like domain-containing protein</fullName>
    </recommendedName>
</protein>
<accession>A0A0F9ED85</accession>
<organism evidence="2">
    <name type="scientific">marine sediment metagenome</name>
    <dbReference type="NCBI Taxonomy" id="412755"/>
    <lineage>
        <taxon>unclassified sequences</taxon>
        <taxon>metagenomes</taxon>
        <taxon>ecological metagenomes</taxon>
    </lineage>
</organism>
<evidence type="ECO:0000259" key="1">
    <source>
        <dbReference type="Pfam" id="PF03781"/>
    </source>
</evidence>
<feature type="domain" description="Sulfatase-modifying factor enzyme-like" evidence="1">
    <location>
        <begin position="185"/>
        <end position="219"/>
    </location>
</feature>
<dbReference type="InterPro" id="IPR051043">
    <property type="entry name" value="Sulfatase_Mod_Factor_Kinase"/>
</dbReference>
<dbReference type="InterPro" id="IPR005532">
    <property type="entry name" value="SUMF_dom"/>
</dbReference>
<dbReference type="PANTHER" id="PTHR23150:SF19">
    <property type="entry name" value="FORMYLGLYCINE-GENERATING ENZYME"/>
    <property type="match status" value="1"/>
</dbReference>
<dbReference type="PANTHER" id="PTHR23150">
    <property type="entry name" value="SULFATASE MODIFYING FACTOR 1, 2"/>
    <property type="match status" value="1"/>
</dbReference>
<evidence type="ECO:0000313" key="2">
    <source>
        <dbReference type="EMBL" id="KKL21983.1"/>
    </source>
</evidence>
<dbReference type="GO" id="GO:0120147">
    <property type="term" value="F:formylglycine-generating oxidase activity"/>
    <property type="evidence" value="ECO:0007669"/>
    <property type="project" value="TreeGrafter"/>
</dbReference>
<dbReference type="SUPFAM" id="SSF56436">
    <property type="entry name" value="C-type lectin-like"/>
    <property type="match status" value="1"/>
</dbReference>